<dbReference type="PROSITE" id="PS00502">
    <property type="entry name" value="POLYGALACTURONASE"/>
    <property type="match status" value="1"/>
</dbReference>
<dbReference type="SUPFAM" id="SSF51126">
    <property type="entry name" value="Pectin lyase-like"/>
    <property type="match status" value="1"/>
</dbReference>
<dbReference type="EMBL" id="JBGMDY010000010">
    <property type="protein sequence ID" value="KAL2319400.1"/>
    <property type="molecule type" value="Genomic_DNA"/>
</dbReference>
<keyword evidence="6 9" id="KW-0326">Glycosidase</keyword>
<evidence type="ECO:0000256" key="3">
    <source>
        <dbReference type="ARBA" id="ARBA00022512"/>
    </source>
</evidence>
<dbReference type="GO" id="GO:0071555">
    <property type="term" value="P:cell wall organization"/>
    <property type="evidence" value="ECO:0007669"/>
    <property type="project" value="UniProtKB-KW"/>
</dbReference>
<accession>A0ABD1L8Q3</accession>
<feature type="chain" id="PRO_5044860699" description="Polygalacturonase" evidence="10">
    <location>
        <begin position="21"/>
        <end position="394"/>
    </location>
</feature>
<dbReference type="Pfam" id="PF00295">
    <property type="entry name" value="Glyco_hydro_28"/>
    <property type="match status" value="1"/>
</dbReference>
<dbReference type="GO" id="GO:0016798">
    <property type="term" value="F:hydrolase activity, acting on glycosyl bonds"/>
    <property type="evidence" value="ECO:0007669"/>
    <property type="project" value="UniProtKB-KW"/>
</dbReference>
<keyword evidence="4" id="KW-0964">Secreted</keyword>
<comment type="caution">
    <text evidence="11">The sequence shown here is derived from an EMBL/GenBank/DDBJ whole genome shotgun (WGS) entry which is preliminary data.</text>
</comment>
<feature type="active site" evidence="8">
    <location>
        <position position="244"/>
    </location>
</feature>
<evidence type="ECO:0000256" key="4">
    <source>
        <dbReference type="ARBA" id="ARBA00022525"/>
    </source>
</evidence>
<evidence type="ECO:0000313" key="12">
    <source>
        <dbReference type="Proteomes" id="UP001603857"/>
    </source>
</evidence>
<gene>
    <name evidence="11" type="ORF">Fmac_028369</name>
</gene>
<keyword evidence="10" id="KW-0732">Signal</keyword>
<dbReference type="InterPro" id="IPR011050">
    <property type="entry name" value="Pectin_lyase_fold/virulence"/>
</dbReference>
<keyword evidence="5 9" id="KW-0378">Hydrolase</keyword>
<sequence>MQSLIISCILIYFLVSPTFCIRSNVPTEMTYVNVIDQGACGDGKNDDSKAILSAWQRVCGVEGPATLLIPSGKVFLVTRLQLNGPCKSPSVFIKFAGRIVAPTMDNWVGDRGSWLMISYVNGLTIDAQEGIIDGYGSSWWEKCTSCQRPTSLRFHACNGLVVNSLSMKDSPGAHISVNACDGAKFSQIRITAPENSPNTDGFDIAMSKDITIQDSTIGTGDDCVAINGGCFNIKATRVFCGPGHGISIGSLGKNRSHEIVEDVHVHNCSFVGTTNGARIKTWPGGSGYARNITFDQIILRDAQNPIIIDQYYGIKTPNAEEEAVMVSEVTYRGFVGTSASDNAINLKCSTLGCFSVTFDNVQIVSSQPTKPAYVSCNNAHGTVTNTSPKVTLLK</sequence>
<evidence type="ECO:0000256" key="7">
    <source>
        <dbReference type="ARBA" id="ARBA00023316"/>
    </source>
</evidence>
<organism evidence="11 12">
    <name type="scientific">Flemingia macrophylla</name>
    <dbReference type="NCBI Taxonomy" id="520843"/>
    <lineage>
        <taxon>Eukaryota</taxon>
        <taxon>Viridiplantae</taxon>
        <taxon>Streptophyta</taxon>
        <taxon>Embryophyta</taxon>
        <taxon>Tracheophyta</taxon>
        <taxon>Spermatophyta</taxon>
        <taxon>Magnoliopsida</taxon>
        <taxon>eudicotyledons</taxon>
        <taxon>Gunneridae</taxon>
        <taxon>Pentapetalae</taxon>
        <taxon>rosids</taxon>
        <taxon>fabids</taxon>
        <taxon>Fabales</taxon>
        <taxon>Fabaceae</taxon>
        <taxon>Papilionoideae</taxon>
        <taxon>50 kb inversion clade</taxon>
        <taxon>NPAAA clade</taxon>
        <taxon>indigoferoid/millettioid clade</taxon>
        <taxon>Phaseoleae</taxon>
        <taxon>Flemingia</taxon>
    </lineage>
</organism>
<keyword evidence="7" id="KW-0961">Cell wall biogenesis/degradation</keyword>
<evidence type="ECO:0008006" key="13">
    <source>
        <dbReference type="Google" id="ProtNLM"/>
    </source>
</evidence>
<evidence type="ECO:0000256" key="8">
    <source>
        <dbReference type="PROSITE-ProRule" id="PRU10052"/>
    </source>
</evidence>
<protein>
    <recommendedName>
        <fullName evidence="13">Polygalacturonase</fullName>
    </recommendedName>
</protein>
<reference evidence="11 12" key="1">
    <citation type="submission" date="2024-08" db="EMBL/GenBank/DDBJ databases">
        <title>Insights into the chromosomal genome structure of Flemingia macrophylla.</title>
        <authorList>
            <person name="Ding Y."/>
            <person name="Zhao Y."/>
            <person name="Bi W."/>
            <person name="Wu M."/>
            <person name="Zhao G."/>
            <person name="Gong Y."/>
            <person name="Li W."/>
            <person name="Zhang P."/>
        </authorList>
    </citation>
    <scope>NUCLEOTIDE SEQUENCE [LARGE SCALE GENOMIC DNA]</scope>
    <source>
        <strain evidence="11">DYQJB</strain>
        <tissue evidence="11">Leaf</tissue>
    </source>
</reference>
<name>A0ABD1L8Q3_9FABA</name>
<evidence type="ECO:0000256" key="2">
    <source>
        <dbReference type="ARBA" id="ARBA00008834"/>
    </source>
</evidence>
<evidence type="ECO:0000256" key="9">
    <source>
        <dbReference type="RuleBase" id="RU361169"/>
    </source>
</evidence>
<comment type="subcellular location">
    <subcellularLocation>
        <location evidence="1">Secreted</location>
        <location evidence="1">Cell wall</location>
    </subcellularLocation>
</comment>
<dbReference type="Proteomes" id="UP001603857">
    <property type="component" value="Unassembled WGS sequence"/>
</dbReference>
<evidence type="ECO:0000313" key="11">
    <source>
        <dbReference type="EMBL" id="KAL2319400.1"/>
    </source>
</evidence>
<proteinExistence type="inferred from homology"/>
<evidence type="ECO:0000256" key="5">
    <source>
        <dbReference type="ARBA" id="ARBA00022801"/>
    </source>
</evidence>
<dbReference type="InterPro" id="IPR012334">
    <property type="entry name" value="Pectin_lyas_fold"/>
</dbReference>
<evidence type="ECO:0000256" key="10">
    <source>
        <dbReference type="SAM" id="SignalP"/>
    </source>
</evidence>
<dbReference type="AlphaFoldDB" id="A0ABD1L8Q3"/>
<evidence type="ECO:0000256" key="6">
    <source>
        <dbReference type="ARBA" id="ARBA00023295"/>
    </source>
</evidence>
<comment type="similarity">
    <text evidence="2 9">Belongs to the glycosyl hydrolase 28 family.</text>
</comment>
<dbReference type="Gene3D" id="2.160.20.10">
    <property type="entry name" value="Single-stranded right-handed beta-helix, Pectin lyase-like"/>
    <property type="match status" value="1"/>
</dbReference>
<dbReference type="PANTHER" id="PTHR31375">
    <property type="match status" value="1"/>
</dbReference>
<keyword evidence="12" id="KW-1185">Reference proteome</keyword>
<keyword evidence="3" id="KW-0134">Cell wall</keyword>
<feature type="signal peptide" evidence="10">
    <location>
        <begin position="1"/>
        <end position="20"/>
    </location>
</feature>
<evidence type="ECO:0000256" key="1">
    <source>
        <dbReference type="ARBA" id="ARBA00004191"/>
    </source>
</evidence>
<dbReference type="InterPro" id="IPR000743">
    <property type="entry name" value="Glyco_hydro_28"/>
</dbReference>